<dbReference type="EMBL" id="CP026304">
    <property type="protein sequence ID" value="AVZ73422.1"/>
    <property type="molecule type" value="Genomic_DNA"/>
</dbReference>
<dbReference type="RefSeq" id="WP_108149098.1">
    <property type="nucleotide sequence ID" value="NZ_CP026304.1"/>
</dbReference>
<name>A0A2R4T2S9_9ACTN</name>
<dbReference type="InterPro" id="IPR040198">
    <property type="entry name" value="Fido_containing"/>
</dbReference>
<dbReference type="PROSITE" id="PS51459">
    <property type="entry name" value="FIDO"/>
    <property type="match status" value="1"/>
</dbReference>
<dbReference type="InterPro" id="IPR003812">
    <property type="entry name" value="Fido"/>
</dbReference>
<dbReference type="PANTHER" id="PTHR13504">
    <property type="entry name" value="FIDO DOMAIN-CONTAINING PROTEIN DDB_G0283145"/>
    <property type="match status" value="1"/>
</dbReference>
<dbReference type="KEGG" id="slk:SLUN_15770"/>
<evidence type="ECO:0000256" key="2">
    <source>
        <dbReference type="PIRSR" id="PIRSR640198-2"/>
    </source>
</evidence>
<dbReference type="SUPFAM" id="SSF140931">
    <property type="entry name" value="Fic-like"/>
    <property type="match status" value="1"/>
</dbReference>
<dbReference type="GO" id="GO:0005524">
    <property type="term" value="F:ATP binding"/>
    <property type="evidence" value="ECO:0007669"/>
    <property type="project" value="UniProtKB-KW"/>
</dbReference>
<evidence type="ECO:0000259" key="3">
    <source>
        <dbReference type="PROSITE" id="PS51459"/>
    </source>
</evidence>
<organism evidence="4 5">
    <name type="scientific">Streptomyces lunaelactis</name>
    <dbReference type="NCBI Taxonomy" id="1535768"/>
    <lineage>
        <taxon>Bacteria</taxon>
        <taxon>Bacillati</taxon>
        <taxon>Actinomycetota</taxon>
        <taxon>Actinomycetes</taxon>
        <taxon>Kitasatosporales</taxon>
        <taxon>Streptomycetaceae</taxon>
        <taxon>Streptomyces</taxon>
    </lineage>
</organism>
<dbReference type="InterPro" id="IPR036597">
    <property type="entry name" value="Fido-like_dom_sf"/>
</dbReference>
<keyword evidence="2" id="KW-0547">Nucleotide-binding</keyword>
<dbReference type="Pfam" id="PF02661">
    <property type="entry name" value="Fic"/>
    <property type="match status" value="1"/>
</dbReference>
<reference evidence="4 5" key="1">
    <citation type="submission" date="2018-01" db="EMBL/GenBank/DDBJ databases">
        <title>Complete genome sequence of Streptomyces lunaelactis MM109T, a Ferroverdin A producer isolated from cave moonmilk deposits.</title>
        <authorList>
            <person name="Naome A."/>
            <person name="Martinet L."/>
            <person name="Maciejewska M."/>
            <person name="Anderssen S."/>
            <person name="Adam D."/>
            <person name="Tenconi E."/>
            <person name="Deflandre B."/>
            <person name="Arguelles-Arias A."/>
            <person name="Calusinska M."/>
            <person name="Copieters W."/>
            <person name="Karim L."/>
            <person name="Hanikenne M."/>
            <person name="Baurain D."/>
            <person name="van Wezel G."/>
            <person name="Smargiasso N."/>
            <person name="de Pauw E."/>
            <person name="Delfosse P."/>
            <person name="Rigali S."/>
        </authorList>
    </citation>
    <scope>NUCLEOTIDE SEQUENCE [LARGE SCALE GENOMIC DNA]</scope>
    <source>
        <strain evidence="4 5">MM109</strain>
    </source>
</reference>
<feature type="domain" description="Fido" evidence="3">
    <location>
        <begin position="321"/>
        <end position="457"/>
    </location>
</feature>
<protein>
    <submittedName>
        <fullName evidence="4">Cell filamentation protein Fic</fullName>
    </submittedName>
</protein>
<dbReference type="AlphaFoldDB" id="A0A2R4T2S9"/>
<dbReference type="GeneID" id="55656727"/>
<keyword evidence="2" id="KW-0067">ATP-binding</keyword>
<feature type="active site" evidence="1">
    <location>
        <position position="395"/>
    </location>
</feature>
<dbReference type="Gene3D" id="1.10.3290.10">
    <property type="entry name" value="Fido-like domain"/>
    <property type="match status" value="1"/>
</dbReference>
<evidence type="ECO:0000256" key="1">
    <source>
        <dbReference type="PIRSR" id="PIRSR640198-1"/>
    </source>
</evidence>
<evidence type="ECO:0000313" key="4">
    <source>
        <dbReference type="EMBL" id="AVZ73422.1"/>
    </source>
</evidence>
<sequence>MKVAPKGSPAGVLEFGSSATRTRQVKAGRALRLAPGIYAMDASLPPEAVARHHCLAVVARVWPGAVISDRSAFSGGRPAEGWLFIRHPDPARRSNLRLPGITISVEDGPGALPGDMPMPHGLHLSGVARGLVENVTSPGPAPTGRPARAAGTEATEEQMDALARDGGPGRIRNVLGELDLIKGSFGRPAVEAVRRRLAELLGTHTDSAPLSPRLRARLEGEPFDAARLALIERLVAGLGTIPPEPAPAIGGPGQWEWLPFFEAYFSNYIEGTEFTVEEALRIAVDNEIPASRPQDAHDVAATYRIVSDPQLAAHRARSGAELLDILREHHATLMAARPEKRPGLLKQKRNWAGGYQFVEPELLVGTLTRGFDLLAPVTDPLHRAVTVMFLVTECHPFDDGNGRVARIVANSELSAAGQIRLIVPTVYRSNYLAGLAGASNGAGRGESLTAVLRFTQRWVAGIDWRTFDAADAEIRETNGYLDPVRAENAAQRLRLPGSVPEVE</sequence>
<evidence type="ECO:0000313" key="5">
    <source>
        <dbReference type="Proteomes" id="UP000244201"/>
    </source>
</evidence>
<proteinExistence type="predicted"/>
<dbReference type="Proteomes" id="UP000244201">
    <property type="component" value="Chromosome"/>
</dbReference>
<dbReference type="OrthoDB" id="9813719at2"/>
<feature type="binding site" evidence="2">
    <location>
        <begin position="399"/>
        <end position="406"/>
    </location>
    <ligand>
        <name>ATP</name>
        <dbReference type="ChEBI" id="CHEBI:30616"/>
    </ligand>
</feature>
<gene>
    <name evidence="4" type="ORF">SLUN_15770</name>
</gene>
<dbReference type="PANTHER" id="PTHR13504:SF38">
    <property type="entry name" value="FIDO DOMAIN-CONTAINING PROTEIN"/>
    <property type="match status" value="1"/>
</dbReference>
<keyword evidence="5" id="KW-1185">Reference proteome</keyword>
<accession>A0A2R4T2S9</accession>